<sequence>MKELKKRIPLTWIIKFNLRMIFKEKSFIVLNLIFLIFTLFISIFSAIEKNNAFFLKFYDYYLLIGVFVNLFLICLRLVQFFYISKVNDKTLNIQVVQQISRRKLFLYNYFTFILLTFIICLIPFILLNSINYLSSLKFSWFIFKISLTFFAYSFASCLCFIGFFSMITLFSNIQVSTIMATLIMSITFISNLPYLFLKQGEDHKLLKLNYQNEGFPVTLSKKVNMIYDSYDLKKHVLNGQIRFPDLSLEIFNNFIENKYLTDTRSSTSFETSKSIEKRINFWKTIGVIEEKSSSFSLDQPTRIVSMNKNFEEISDWKNNNVTFKFNLKYKFLSIEEIQEKINRTEDVKTKKVLTQFVEYTNYIFKYKTDFKSFTSNLFEHFIFFDDKDNKDINWIENKSTNQKVLFQAKYLADIYQYHYSPADHKLGLDIDNSKDLIENSLFFKTMLSMHLLENYFLNYTDNLTVLEDSTIATGDETWEEYEKSRNLYNLLLNVNFTANVLQNYRYFGGESYDDIWFEPESRNKIFFNKQDNLFITKPGYKFKLDTNNKIVGDTYNNFVPPYYYAIAQIILGLINNLVACLKFKRMDLNG</sequence>
<feature type="transmembrane region" description="Helical" evidence="1">
    <location>
        <begin position="562"/>
        <end position="581"/>
    </location>
</feature>
<evidence type="ECO:0000313" key="2">
    <source>
        <dbReference type="EMBL" id="AUB31684.1"/>
    </source>
</evidence>
<feature type="transmembrane region" description="Helical" evidence="1">
    <location>
        <begin position="104"/>
        <end position="126"/>
    </location>
</feature>
<evidence type="ECO:0000256" key="1">
    <source>
        <dbReference type="SAM" id="Phobius"/>
    </source>
</evidence>
<feature type="transmembrane region" description="Helical" evidence="1">
    <location>
        <begin position="138"/>
        <end position="163"/>
    </location>
</feature>
<dbReference type="RefSeq" id="WP_100916662.1">
    <property type="nucleotide sequence ID" value="NZ_CP025057.1"/>
</dbReference>
<gene>
    <name evidence="2" type="ORF">SFLOR_v1c06340</name>
</gene>
<evidence type="ECO:0000313" key="3">
    <source>
        <dbReference type="Proteomes" id="UP000231823"/>
    </source>
</evidence>
<dbReference type="KEGG" id="sfz:SFLOR_v1c06340"/>
<dbReference type="OrthoDB" id="389080at2"/>
<proteinExistence type="predicted"/>
<dbReference type="EMBL" id="CP025057">
    <property type="protein sequence ID" value="AUB31684.1"/>
    <property type="molecule type" value="Genomic_DNA"/>
</dbReference>
<name>A0A2K8SDZ2_9MOLU</name>
<accession>A0A2K8SDZ2</accession>
<feature type="transmembrane region" description="Helical" evidence="1">
    <location>
        <begin position="60"/>
        <end position="83"/>
    </location>
</feature>
<keyword evidence="1" id="KW-0472">Membrane</keyword>
<organism evidence="2 3">
    <name type="scientific">Spiroplasma floricola 23-6</name>
    <dbReference type="NCBI Taxonomy" id="1336749"/>
    <lineage>
        <taxon>Bacteria</taxon>
        <taxon>Bacillati</taxon>
        <taxon>Mycoplasmatota</taxon>
        <taxon>Mollicutes</taxon>
        <taxon>Entomoplasmatales</taxon>
        <taxon>Spiroplasmataceae</taxon>
        <taxon>Spiroplasma</taxon>
    </lineage>
</organism>
<keyword evidence="1" id="KW-0812">Transmembrane</keyword>
<keyword evidence="1" id="KW-1133">Transmembrane helix</keyword>
<dbReference type="Proteomes" id="UP000231823">
    <property type="component" value="Chromosome"/>
</dbReference>
<feature type="transmembrane region" description="Helical" evidence="1">
    <location>
        <begin position="175"/>
        <end position="197"/>
    </location>
</feature>
<reference evidence="2 3" key="1">
    <citation type="submission" date="2017-12" db="EMBL/GenBank/DDBJ databases">
        <title>Complete genome sequence of Spiroplasma floricola 23-6 (ATCC 29989).</title>
        <authorList>
            <person name="Tsai Y.-M."/>
            <person name="Wu P.-S."/>
            <person name="Lo W.-S."/>
            <person name="Kuo C.-H."/>
        </authorList>
    </citation>
    <scope>NUCLEOTIDE SEQUENCE [LARGE SCALE GENOMIC DNA]</scope>
    <source>
        <strain evidence="2 3">23-6</strain>
    </source>
</reference>
<keyword evidence="3" id="KW-1185">Reference proteome</keyword>
<feature type="transmembrane region" description="Helical" evidence="1">
    <location>
        <begin position="27"/>
        <end position="48"/>
    </location>
</feature>
<protein>
    <submittedName>
        <fullName evidence="2">ABC transporter permease</fullName>
    </submittedName>
</protein>
<dbReference type="AlphaFoldDB" id="A0A2K8SDZ2"/>